<accession>A0A4R5PDX3</accession>
<protein>
    <submittedName>
        <fullName evidence="1">Uncharacterized protein</fullName>
    </submittedName>
</protein>
<comment type="caution">
    <text evidence="1">The sequence shown here is derived from an EMBL/GenBank/DDBJ whole genome shotgun (WGS) entry which is preliminary data.</text>
</comment>
<proteinExistence type="predicted"/>
<dbReference type="EMBL" id="RXLR01000011">
    <property type="protein sequence ID" value="TDH23426.1"/>
    <property type="molecule type" value="Genomic_DNA"/>
</dbReference>
<dbReference type="Proteomes" id="UP000295627">
    <property type="component" value="Unassembled WGS sequence"/>
</dbReference>
<evidence type="ECO:0000313" key="1">
    <source>
        <dbReference type="EMBL" id="TDH23426.1"/>
    </source>
</evidence>
<evidence type="ECO:0000313" key="2">
    <source>
        <dbReference type="Proteomes" id="UP000295627"/>
    </source>
</evidence>
<organism evidence="1 2">
    <name type="scientific">Mycobacteroides franklinii</name>
    <dbReference type="NCBI Taxonomy" id="948102"/>
    <lineage>
        <taxon>Bacteria</taxon>
        <taxon>Bacillati</taxon>
        <taxon>Actinomycetota</taxon>
        <taxon>Actinomycetes</taxon>
        <taxon>Mycobacteriales</taxon>
        <taxon>Mycobacteriaceae</taxon>
        <taxon>Mycobacteroides</taxon>
    </lineage>
</organism>
<sequence>MRSKLGWVTQELAATRADIIDANSPDDKSMLDGFTRYVEHVKSELIAGHDITDSIDKTYPEGCS</sequence>
<name>A0A4R5PDX3_9MYCO</name>
<reference evidence="1 2" key="1">
    <citation type="journal article" date="2019" name="Sci. Rep.">
        <title>Extended insight into the Mycobacterium chelonae-abscessus complex through whole genome sequencing of Mycobacterium salmoniphilum outbreak and Mycobacterium salmoniphilum-like strains.</title>
        <authorList>
            <person name="Behra P.R.K."/>
            <person name="Das S."/>
            <person name="Pettersson B.M.F."/>
            <person name="Shirreff L."/>
            <person name="DuCote T."/>
            <person name="Jacobsson K.G."/>
            <person name="Ennis D.G."/>
            <person name="Kirsebom L.A."/>
        </authorList>
    </citation>
    <scope>NUCLEOTIDE SEQUENCE [LARGE SCALE GENOMIC DNA]</scope>
    <source>
        <strain evidence="1 2">DSM 45524</strain>
    </source>
</reference>
<dbReference type="AlphaFoldDB" id="A0A4R5PDX3"/>
<gene>
    <name evidence="1" type="ORF">EJ571_06550</name>
</gene>